<organism evidence="2 3">
    <name type="scientific">Segatella buccae ATCC 33574</name>
    <dbReference type="NCBI Taxonomy" id="873513"/>
    <lineage>
        <taxon>Bacteria</taxon>
        <taxon>Pseudomonadati</taxon>
        <taxon>Bacteroidota</taxon>
        <taxon>Bacteroidia</taxon>
        <taxon>Bacteroidales</taxon>
        <taxon>Prevotellaceae</taxon>
        <taxon>Segatella</taxon>
    </lineage>
</organism>
<dbReference type="Proteomes" id="UP000003112">
    <property type="component" value="Unassembled WGS sequence"/>
</dbReference>
<reference evidence="2 3" key="1">
    <citation type="submission" date="2010-10" db="EMBL/GenBank/DDBJ databases">
        <authorList>
            <person name="Muzny D."/>
            <person name="Qin X."/>
            <person name="Deng J."/>
            <person name="Jiang H."/>
            <person name="Liu Y."/>
            <person name="Qu J."/>
            <person name="Song X.-Z."/>
            <person name="Zhang L."/>
            <person name="Thornton R."/>
            <person name="Coyle M."/>
            <person name="Francisco L."/>
            <person name="Jackson L."/>
            <person name="Javaid M."/>
            <person name="Korchina V."/>
            <person name="Kovar C."/>
            <person name="Mata R."/>
            <person name="Mathew T."/>
            <person name="Ngo R."/>
            <person name="Nguyen L."/>
            <person name="Nguyen N."/>
            <person name="Okwuonu G."/>
            <person name="Ongeri F."/>
            <person name="Pham C."/>
            <person name="Simmons D."/>
            <person name="Wilczek-Boney K."/>
            <person name="Hale W."/>
            <person name="Jakkamsetti A."/>
            <person name="Pham P."/>
            <person name="Ruth R."/>
            <person name="San Lucas F."/>
            <person name="Warren J."/>
            <person name="Zhang J."/>
            <person name="Zhao Z."/>
            <person name="Zhou C."/>
            <person name="Zhu D."/>
            <person name="Lee S."/>
            <person name="Bess C."/>
            <person name="Blankenburg K."/>
            <person name="Forbes L."/>
            <person name="Fu Q."/>
            <person name="Gubbala S."/>
            <person name="Hirani K."/>
            <person name="Jayaseelan J.C."/>
            <person name="Lara F."/>
            <person name="Munidasa M."/>
            <person name="Palculict T."/>
            <person name="Patil S."/>
            <person name="Pu L.-L."/>
            <person name="Saada N."/>
            <person name="Tang L."/>
            <person name="Weissenberger G."/>
            <person name="Zhu Y."/>
            <person name="Hemphill L."/>
            <person name="Shang Y."/>
            <person name="Youmans B."/>
            <person name="Ayvaz T."/>
            <person name="Ross M."/>
            <person name="Santibanez J."/>
            <person name="Aqrawi P."/>
            <person name="Gross S."/>
            <person name="Joshi V."/>
            <person name="Fowler G."/>
            <person name="Nazareth L."/>
            <person name="Reid J."/>
            <person name="Worley K."/>
            <person name="Petrosino J."/>
            <person name="Highlander S."/>
            <person name="Gibbs R."/>
        </authorList>
    </citation>
    <scope>NUCLEOTIDE SEQUENCE [LARGE SCALE GENOMIC DNA]</scope>
    <source>
        <strain evidence="2 3">ATCC 33574</strain>
    </source>
</reference>
<dbReference type="AlphaFoldDB" id="E6K6X7"/>
<gene>
    <name evidence="2" type="ORF">HMPREF6485_1377</name>
</gene>
<sequence>MRKGRLFLPIVKGENPISQEEIPIGDMKLPSWRPLARPRDGEKKPALHHNGVDIGQKTTGNDTVFRPKRWPKGEKNIPLQLKPIFSKDNMMDKSLIQVNAKIGDQTASRCRQMLKERREALASKGKRK</sequence>
<accession>E6K6X7</accession>
<protein>
    <submittedName>
        <fullName evidence="2">Uncharacterized protein</fullName>
    </submittedName>
</protein>
<evidence type="ECO:0000313" key="3">
    <source>
        <dbReference type="Proteomes" id="UP000003112"/>
    </source>
</evidence>
<evidence type="ECO:0000313" key="2">
    <source>
        <dbReference type="EMBL" id="EFU30808.1"/>
    </source>
</evidence>
<keyword evidence="3" id="KW-1185">Reference proteome</keyword>
<proteinExistence type="predicted"/>
<comment type="caution">
    <text evidence="2">The sequence shown here is derived from an EMBL/GenBank/DDBJ whole genome shotgun (WGS) entry which is preliminary data.</text>
</comment>
<name>E6K6X7_9BACT</name>
<dbReference type="EMBL" id="AEPD01000026">
    <property type="protein sequence ID" value="EFU30808.1"/>
    <property type="molecule type" value="Genomic_DNA"/>
</dbReference>
<dbReference type="HOGENOM" id="CLU_1957569_0_0_10"/>
<feature type="region of interest" description="Disordered" evidence="1">
    <location>
        <begin position="29"/>
        <end position="76"/>
    </location>
</feature>
<evidence type="ECO:0000256" key="1">
    <source>
        <dbReference type="SAM" id="MobiDB-lite"/>
    </source>
</evidence>
<dbReference type="STRING" id="873513.HMPREF6485_1377"/>